<dbReference type="InterPro" id="IPR007833">
    <property type="entry name" value="Capsule_polysaccharide_synth"/>
</dbReference>
<evidence type="ECO:0000313" key="2">
    <source>
        <dbReference type="Proteomes" id="UP000025748"/>
    </source>
</evidence>
<dbReference type="Proteomes" id="UP000025748">
    <property type="component" value="Unassembled WGS sequence"/>
</dbReference>
<dbReference type="EMBL" id="JHEM01000040">
    <property type="protein sequence ID" value="KCB21001.1"/>
    <property type="molecule type" value="Genomic_DNA"/>
</dbReference>
<gene>
    <name evidence="1" type="ORF">L544_3911</name>
</gene>
<dbReference type="Pfam" id="PF05159">
    <property type="entry name" value="Capsule_synth"/>
    <property type="match status" value="1"/>
</dbReference>
<name>A0ABR4QUR8_9BORD</name>
<accession>A0ABR4QUR8</accession>
<reference evidence="1 2" key="1">
    <citation type="submission" date="2014-03" db="EMBL/GenBank/DDBJ databases">
        <title>Genome sequence of Bordetella hinzii.</title>
        <authorList>
            <person name="Register K."/>
            <person name="Harvill E."/>
            <person name="Goodfield L.L."/>
            <person name="Ivanov Y.V."/>
            <person name="Meyer J.A."/>
            <person name="Muse S.J."/>
            <person name="Jacobs N."/>
            <person name="Bendor L."/>
            <person name="Smallridge W.E."/>
            <person name="Brinkac L.M."/>
            <person name="Sanka R."/>
            <person name="Kim M."/>
            <person name="Losada L."/>
        </authorList>
    </citation>
    <scope>NUCLEOTIDE SEQUENCE [LARGE SCALE GENOMIC DNA]</scope>
    <source>
        <strain evidence="1 2">OH87 BAL007II</strain>
    </source>
</reference>
<comment type="caution">
    <text evidence="1">The sequence shown here is derived from an EMBL/GenBank/DDBJ whole genome shotgun (WGS) entry which is preliminary data.</text>
</comment>
<organism evidence="1 2">
    <name type="scientific">Bordetella hinzii OH87 BAL007II</name>
    <dbReference type="NCBI Taxonomy" id="1331262"/>
    <lineage>
        <taxon>Bacteria</taxon>
        <taxon>Pseudomonadati</taxon>
        <taxon>Pseudomonadota</taxon>
        <taxon>Betaproteobacteria</taxon>
        <taxon>Burkholderiales</taxon>
        <taxon>Alcaligenaceae</taxon>
        <taxon>Bordetella</taxon>
    </lineage>
</organism>
<dbReference type="CDD" id="cd16439">
    <property type="entry name" value="beta_Kdo_transferase_KpsC_2"/>
    <property type="match status" value="1"/>
</dbReference>
<sequence length="587" mass="66513">MFFAERIDSPLRRRAVSRLFKIRKSFFSGRKKFEKIAYPARIIDPLRVYGENYPGGKFHLIGKNWLDQGAKKPIALLWGFNAWKVGFISDYLPGYRTLFAPRKIFGWHALYALMRFPERPSVFIFWGMTEPWLVCQYAKLKRMPILRMEDGFLRSANLGAAHSTPYSLLLDSRGIHYNPDGNSDLRDVLNNYEFSESELHHARECLDLLSSMRLSKYNPPTLNISKGSGIKIRRRVAVIGQVDSDRSITLGNFSRWSMKEVIQLAKIENPDADIVYRPHPDVYKGYQRSRFAARSVQNICEIVDPEIALSEFLDTVDQVYTLTSLSGLEALFRGVKVTVLGAAFYGGWGLTDDRFDFRRYDRNRSRTLEELFAAIYLKYPRYLANLRDSVAGFKATCLAISVDAENGRYEALRKGHELGLDLLIRVASSDHWPQVLFGSLDEGAQISVVSSIDFGSYFKEGRAAVFQTAIVYAICGICRSDNARDTFLRAVRQYVEPAILGELLHDLSMVYPGSYVAKHLAWLLSGLRNPDASLDVLSTQLDNTVLARAAALKHAMEQAGDDEAVQTAGLQLLTPEQASLKLEIFDY</sequence>
<proteinExistence type="predicted"/>
<evidence type="ECO:0000313" key="1">
    <source>
        <dbReference type="EMBL" id="KCB21001.1"/>
    </source>
</evidence>
<protein>
    <submittedName>
        <fullName evidence="1">Capsule polysaccharide biosynthesis protein</fullName>
    </submittedName>
</protein>
<keyword evidence="2" id="KW-1185">Reference proteome</keyword>